<feature type="transmembrane region" description="Helical" evidence="2">
    <location>
        <begin position="201"/>
        <end position="221"/>
    </location>
</feature>
<sequence>MASTTTYDHSTSPSAPSGATGRAPKRDALLDNAKFLLILLVFVGHAIEPVTDTRIANAVYFWIYIFHMPAFVLICGFLSKSFDGSARRVDKLLTTVAAPYLIFWGLYALQSVAVDRKLPDGPLEPLWITWFLAALFVWRLTVPLWKRIRWPLAVAIVVSLAAAFVETGEVLGVSRIVSLLPFFVAGLVVRQEHLDFLHNKLVQVWSAAVVLVTAAASYIYFEQLSREWVYWRESLVERDMELLPIGIPARLVFLAMAFCLTAALLSLTPRRSTWFTRYGALTMYVFLLHGLIIRIAEQFGWYDLTGAYMGPHAEFVLNGALAVALTFVLCSAPVRAATRWAVEPRVDWILRRDPDRVERRTGG</sequence>
<protein>
    <submittedName>
        <fullName evidence="4">Fucose 4-O-acetylase-like acetyltransferase</fullName>
    </submittedName>
</protein>
<dbReference type="GO" id="GO:0016747">
    <property type="term" value="F:acyltransferase activity, transferring groups other than amino-acyl groups"/>
    <property type="evidence" value="ECO:0007669"/>
    <property type="project" value="InterPro"/>
</dbReference>
<evidence type="ECO:0000256" key="2">
    <source>
        <dbReference type="SAM" id="Phobius"/>
    </source>
</evidence>
<evidence type="ECO:0000313" key="5">
    <source>
        <dbReference type="Proteomes" id="UP000240542"/>
    </source>
</evidence>
<accession>A0A2P8DIX6</accession>
<evidence type="ECO:0000256" key="1">
    <source>
        <dbReference type="SAM" id="MobiDB-lite"/>
    </source>
</evidence>
<dbReference type="PANTHER" id="PTHR37312:SF1">
    <property type="entry name" value="MEMBRANE-BOUND ACYLTRANSFERASE YKRP-RELATED"/>
    <property type="match status" value="1"/>
</dbReference>
<dbReference type="OrthoDB" id="6623990at2"/>
<proteinExistence type="predicted"/>
<feature type="transmembrane region" description="Helical" evidence="2">
    <location>
        <begin position="92"/>
        <end position="113"/>
    </location>
</feature>
<organism evidence="4 5">
    <name type="scientific">Murinocardiopsis flavida</name>
    <dbReference type="NCBI Taxonomy" id="645275"/>
    <lineage>
        <taxon>Bacteria</taxon>
        <taxon>Bacillati</taxon>
        <taxon>Actinomycetota</taxon>
        <taxon>Actinomycetes</taxon>
        <taxon>Streptosporangiales</taxon>
        <taxon>Nocardiopsidaceae</taxon>
        <taxon>Murinocardiopsis</taxon>
    </lineage>
</organism>
<dbReference type="EMBL" id="PYGA01000009">
    <property type="protein sequence ID" value="PSK97183.1"/>
    <property type="molecule type" value="Genomic_DNA"/>
</dbReference>
<feature type="transmembrane region" description="Helical" evidence="2">
    <location>
        <begin position="171"/>
        <end position="189"/>
    </location>
</feature>
<name>A0A2P8DIX6_9ACTN</name>
<feature type="compositionally biased region" description="Polar residues" evidence="1">
    <location>
        <begin position="1"/>
        <end position="17"/>
    </location>
</feature>
<evidence type="ECO:0000313" key="4">
    <source>
        <dbReference type="EMBL" id="PSK97183.1"/>
    </source>
</evidence>
<evidence type="ECO:0000259" key="3">
    <source>
        <dbReference type="Pfam" id="PF01757"/>
    </source>
</evidence>
<feature type="transmembrane region" description="Helical" evidence="2">
    <location>
        <begin position="29"/>
        <end position="47"/>
    </location>
</feature>
<feature type="transmembrane region" description="Helical" evidence="2">
    <location>
        <begin position="274"/>
        <end position="295"/>
    </location>
</feature>
<dbReference type="InterPro" id="IPR052734">
    <property type="entry name" value="Nod_factor_acetyltransferase"/>
</dbReference>
<keyword evidence="5" id="KW-1185">Reference proteome</keyword>
<dbReference type="Proteomes" id="UP000240542">
    <property type="component" value="Unassembled WGS sequence"/>
</dbReference>
<feature type="transmembrane region" description="Helical" evidence="2">
    <location>
        <begin position="148"/>
        <end position="165"/>
    </location>
</feature>
<feature type="transmembrane region" description="Helical" evidence="2">
    <location>
        <begin position="125"/>
        <end position="141"/>
    </location>
</feature>
<feature type="transmembrane region" description="Helical" evidence="2">
    <location>
        <begin position="247"/>
        <end position="267"/>
    </location>
</feature>
<feature type="domain" description="Acyltransferase 3" evidence="3">
    <location>
        <begin position="30"/>
        <end position="329"/>
    </location>
</feature>
<dbReference type="Pfam" id="PF01757">
    <property type="entry name" value="Acyl_transf_3"/>
    <property type="match status" value="1"/>
</dbReference>
<dbReference type="InterPro" id="IPR002656">
    <property type="entry name" value="Acyl_transf_3_dom"/>
</dbReference>
<reference evidence="4 5" key="1">
    <citation type="submission" date="2018-03" db="EMBL/GenBank/DDBJ databases">
        <title>Genomic Encyclopedia of Archaeal and Bacterial Type Strains, Phase II (KMG-II): from individual species to whole genera.</title>
        <authorList>
            <person name="Goeker M."/>
        </authorList>
    </citation>
    <scope>NUCLEOTIDE SEQUENCE [LARGE SCALE GENOMIC DNA]</scope>
    <source>
        <strain evidence="4 5">DSM 45312</strain>
    </source>
</reference>
<keyword evidence="2" id="KW-0812">Transmembrane</keyword>
<keyword evidence="2" id="KW-1133">Transmembrane helix</keyword>
<feature type="transmembrane region" description="Helical" evidence="2">
    <location>
        <begin position="315"/>
        <end position="334"/>
    </location>
</feature>
<comment type="caution">
    <text evidence="4">The sequence shown here is derived from an EMBL/GenBank/DDBJ whole genome shotgun (WGS) entry which is preliminary data.</text>
</comment>
<feature type="region of interest" description="Disordered" evidence="1">
    <location>
        <begin position="1"/>
        <end position="23"/>
    </location>
</feature>
<gene>
    <name evidence="4" type="ORF">CLV63_109187</name>
</gene>
<dbReference type="AlphaFoldDB" id="A0A2P8DIX6"/>
<dbReference type="PANTHER" id="PTHR37312">
    <property type="entry name" value="MEMBRANE-BOUND ACYLTRANSFERASE YKRP-RELATED"/>
    <property type="match status" value="1"/>
</dbReference>
<keyword evidence="2" id="KW-0472">Membrane</keyword>
<feature type="transmembrane region" description="Helical" evidence="2">
    <location>
        <begin position="59"/>
        <end position="80"/>
    </location>
</feature>
<dbReference type="RefSeq" id="WP_106583570.1">
    <property type="nucleotide sequence ID" value="NZ_PYGA01000009.1"/>
</dbReference>
<keyword evidence="4" id="KW-0808">Transferase</keyword>